<proteinExistence type="inferred from homology"/>
<dbReference type="InterPro" id="IPR036259">
    <property type="entry name" value="MFS_trans_sf"/>
</dbReference>
<comment type="similarity">
    <text evidence="2">Belongs to the major facilitator superfamily. Monocarboxylate porter (TC 2.A.1.13) family.</text>
</comment>
<dbReference type="InterPro" id="IPR050327">
    <property type="entry name" value="Proton-linked_MCT"/>
</dbReference>
<comment type="subcellular location">
    <subcellularLocation>
        <location evidence="1">Membrane</location>
        <topology evidence="1">Multi-pass membrane protein</topology>
    </subcellularLocation>
</comment>
<name>A0A9Q8P8G7_PASFU</name>
<feature type="transmembrane region" description="Helical" evidence="4">
    <location>
        <begin position="124"/>
        <end position="143"/>
    </location>
</feature>
<organism evidence="6 7">
    <name type="scientific">Passalora fulva</name>
    <name type="common">Tomato leaf mold</name>
    <name type="synonym">Cladosporium fulvum</name>
    <dbReference type="NCBI Taxonomy" id="5499"/>
    <lineage>
        <taxon>Eukaryota</taxon>
        <taxon>Fungi</taxon>
        <taxon>Dikarya</taxon>
        <taxon>Ascomycota</taxon>
        <taxon>Pezizomycotina</taxon>
        <taxon>Dothideomycetes</taxon>
        <taxon>Dothideomycetidae</taxon>
        <taxon>Mycosphaerellales</taxon>
        <taxon>Mycosphaerellaceae</taxon>
        <taxon>Fulvia</taxon>
    </lineage>
</organism>
<evidence type="ECO:0000313" key="6">
    <source>
        <dbReference type="EMBL" id="UJO17189.1"/>
    </source>
</evidence>
<dbReference type="EMBL" id="CP090167">
    <property type="protein sequence ID" value="UJO17189.1"/>
    <property type="molecule type" value="Genomic_DNA"/>
</dbReference>
<feature type="transmembrane region" description="Helical" evidence="4">
    <location>
        <begin position="345"/>
        <end position="366"/>
    </location>
</feature>
<evidence type="ECO:0000256" key="3">
    <source>
        <dbReference type="SAM" id="MobiDB-lite"/>
    </source>
</evidence>
<feature type="transmembrane region" description="Helical" evidence="4">
    <location>
        <begin position="184"/>
        <end position="202"/>
    </location>
</feature>
<feature type="transmembrane region" description="Helical" evidence="4">
    <location>
        <begin position="214"/>
        <end position="234"/>
    </location>
</feature>
<reference evidence="6" key="1">
    <citation type="submission" date="2021-12" db="EMBL/GenBank/DDBJ databases">
        <authorList>
            <person name="Zaccaron A."/>
            <person name="Stergiopoulos I."/>
        </authorList>
    </citation>
    <scope>NUCLEOTIDE SEQUENCE</scope>
    <source>
        <strain evidence="6">Race5_Kim</strain>
    </source>
</reference>
<dbReference type="PROSITE" id="PS50850">
    <property type="entry name" value="MFS"/>
    <property type="match status" value="1"/>
</dbReference>
<evidence type="ECO:0000313" key="7">
    <source>
        <dbReference type="Proteomes" id="UP000756132"/>
    </source>
</evidence>
<dbReference type="GO" id="GO:0022857">
    <property type="term" value="F:transmembrane transporter activity"/>
    <property type="evidence" value="ECO:0007669"/>
    <property type="project" value="InterPro"/>
</dbReference>
<dbReference type="OrthoDB" id="6499973at2759"/>
<evidence type="ECO:0000256" key="4">
    <source>
        <dbReference type="SAM" id="Phobius"/>
    </source>
</evidence>
<keyword evidence="4" id="KW-0472">Membrane</keyword>
<feature type="transmembrane region" description="Helical" evidence="4">
    <location>
        <begin position="255"/>
        <end position="276"/>
    </location>
</feature>
<feature type="transmembrane region" description="Helical" evidence="4">
    <location>
        <begin position="317"/>
        <end position="339"/>
    </location>
</feature>
<dbReference type="Proteomes" id="UP000756132">
    <property type="component" value="Chromosome 5"/>
</dbReference>
<dbReference type="InterPro" id="IPR020846">
    <property type="entry name" value="MFS_dom"/>
</dbReference>
<evidence type="ECO:0000256" key="2">
    <source>
        <dbReference type="ARBA" id="ARBA00006727"/>
    </source>
</evidence>
<feature type="region of interest" description="Disordered" evidence="3">
    <location>
        <begin position="1"/>
        <end position="22"/>
    </location>
</feature>
<keyword evidence="4" id="KW-0812">Transmembrane</keyword>
<dbReference type="Pfam" id="PF07690">
    <property type="entry name" value="MFS_1"/>
    <property type="match status" value="2"/>
</dbReference>
<protein>
    <submittedName>
        <fullName evidence="6">Transporter MCH2</fullName>
    </submittedName>
</protein>
<dbReference type="OMA" id="YAWVCTF"/>
<dbReference type="InterPro" id="IPR011701">
    <property type="entry name" value="MFS"/>
</dbReference>
<feature type="transmembrane region" description="Helical" evidence="4">
    <location>
        <begin position="378"/>
        <end position="396"/>
    </location>
</feature>
<evidence type="ECO:0000259" key="5">
    <source>
        <dbReference type="PROSITE" id="PS50850"/>
    </source>
</evidence>
<gene>
    <name evidence="6" type="ORF">CLAFUR5_05864</name>
</gene>
<dbReference type="SUPFAM" id="SSF103473">
    <property type="entry name" value="MFS general substrate transporter"/>
    <property type="match status" value="1"/>
</dbReference>
<dbReference type="GeneID" id="71985742"/>
<dbReference type="AlphaFoldDB" id="A0A9Q8P8G7"/>
<feature type="transmembrane region" description="Helical" evidence="4">
    <location>
        <begin position="408"/>
        <end position="430"/>
    </location>
</feature>
<dbReference type="PANTHER" id="PTHR11360:SF315">
    <property type="entry name" value="TRANSPORTER MCH2-RELATED"/>
    <property type="match status" value="1"/>
</dbReference>
<feature type="domain" description="Major facilitator superfamily (MFS) profile" evidence="5">
    <location>
        <begin position="52"/>
        <end position="437"/>
    </location>
</feature>
<dbReference type="PANTHER" id="PTHR11360">
    <property type="entry name" value="MONOCARBOXYLATE TRANSPORTER"/>
    <property type="match status" value="1"/>
</dbReference>
<feature type="transmembrane region" description="Helical" evidence="4">
    <location>
        <begin position="149"/>
        <end position="172"/>
    </location>
</feature>
<dbReference type="KEGG" id="ffu:CLAFUR5_05864"/>
<keyword evidence="7" id="KW-1185">Reference proteome</keyword>
<accession>A0A9Q8P8G7</accession>
<sequence>MARTQTETLPSQSANELPHQLTPTSTMELEQLTGSQQTNVAQREDVPPDGGYGWVVAACVFLINAHTWRVNSAWGVFLAYYLSNDTFKGATHLQYALIGGLSISQSLLVPPLVSLCNEKLGTRVSLLIGTLLVSTSMLSSSYATQVWHLFLSQGACFGYGMGFLYITGSAVLPQWFSKRRSLAVGLASSGAGIGGLAYNLGAGAGLESIGWRKTYVVLAITTLVVNLTCVVLLKDRNKMVQTSKRAFDIREMTHVSTWLIVIWGWMTELGYIVLLYSLPNYALSIGLTAQQGSIVGAVLNLGLALGRPPIGHLSDTFGRINVAGIMTALCGIFIFALWIPAKSYAVLLVFALLSGTVTGTFWATVVPVTVEIVGIKRLPLAFGMICLPLVIPTTFAEGVALEIVSTSGYLTAQIFVDFAYLIGAAAVWCLRSWKVRELLQDEMREQQGQAPLPAGSKRQHDCVWLTSNGLLKAKKV</sequence>
<feature type="transmembrane region" description="Helical" evidence="4">
    <location>
        <begin position="282"/>
        <end position="305"/>
    </location>
</feature>
<evidence type="ECO:0000256" key="1">
    <source>
        <dbReference type="ARBA" id="ARBA00004141"/>
    </source>
</evidence>
<keyword evidence="4" id="KW-1133">Transmembrane helix</keyword>
<dbReference type="Gene3D" id="1.20.1250.20">
    <property type="entry name" value="MFS general substrate transporter like domains"/>
    <property type="match status" value="2"/>
</dbReference>
<dbReference type="GO" id="GO:0016020">
    <property type="term" value="C:membrane"/>
    <property type="evidence" value="ECO:0007669"/>
    <property type="project" value="UniProtKB-SubCell"/>
</dbReference>
<reference evidence="6" key="2">
    <citation type="journal article" date="2022" name="Microb. Genom.">
        <title>A chromosome-scale genome assembly of the tomato pathogen Cladosporium fulvum reveals a compartmentalized genome architecture and the presence of a dispensable chromosome.</title>
        <authorList>
            <person name="Zaccaron A.Z."/>
            <person name="Chen L.H."/>
            <person name="Samaras A."/>
            <person name="Stergiopoulos I."/>
        </authorList>
    </citation>
    <scope>NUCLEOTIDE SEQUENCE</scope>
    <source>
        <strain evidence="6">Race5_Kim</strain>
    </source>
</reference>
<dbReference type="RefSeq" id="XP_047761555.1">
    <property type="nucleotide sequence ID" value="XM_047905012.1"/>
</dbReference>